<accession>A0AAV2SSF7</accession>
<feature type="domain" description="C2H2-type" evidence="13">
    <location>
        <begin position="380"/>
        <end position="407"/>
    </location>
</feature>
<dbReference type="FunFam" id="3.30.160.60:FF:001954">
    <property type="entry name" value="Zinc finger protein 787"/>
    <property type="match status" value="1"/>
</dbReference>
<dbReference type="SMART" id="SM00355">
    <property type="entry name" value="ZnF_C2H2"/>
    <property type="match status" value="9"/>
</dbReference>
<evidence type="ECO:0000313" key="14">
    <source>
        <dbReference type="EMBL" id="CAL4245947.1"/>
    </source>
</evidence>
<dbReference type="FunFam" id="3.30.160.60:FF:000358">
    <property type="entry name" value="zinc finger protein 24"/>
    <property type="match status" value="1"/>
</dbReference>
<dbReference type="PANTHER" id="PTHR23235">
    <property type="entry name" value="KRUEPPEL-LIKE TRANSCRIPTION FACTOR"/>
    <property type="match status" value="1"/>
</dbReference>
<comment type="similarity">
    <text evidence="2">Belongs to the krueppel C2H2-type zinc-finger protein family.</text>
</comment>
<feature type="domain" description="C2H2-type" evidence="13">
    <location>
        <begin position="436"/>
        <end position="464"/>
    </location>
</feature>
<evidence type="ECO:0000313" key="15">
    <source>
        <dbReference type="Proteomes" id="UP001497623"/>
    </source>
</evidence>
<reference evidence="14 15" key="1">
    <citation type="submission" date="2024-05" db="EMBL/GenBank/DDBJ databases">
        <authorList>
            <person name="Wallberg A."/>
        </authorList>
    </citation>
    <scope>NUCLEOTIDE SEQUENCE [LARGE SCALE GENOMIC DNA]</scope>
</reference>
<dbReference type="GO" id="GO:0008270">
    <property type="term" value="F:zinc ion binding"/>
    <property type="evidence" value="ECO:0007669"/>
    <property type="project" value="UniProtKB-KW"/>
</dbReference>
<dbReference type="AlphaFoldDB" id="A0AAV2SSF7"/>
<feature type="domain" description="C2H2-type" evidence="13">
    <location>
        <begin position="352"/>
        <end position="379"/>
    </location>
</feature>
<dbReference type="PROSITE" id="PS50157">
    <property type="entry name" value="ZINC_FINGER_C2H2_2"/>
    <property type="match status" value="9"/>
</dbReference>
<keyword evidence="6 12" id="KW-0863">Zinc-finger</keyword>
<proteinExistence type="inferred from homology"/>
<comment type="function">
    <text evidence="11">Krueppel is a gap class segmentation protein.</text>
</comment>
<dbReference type="GO" id="GO:0005634">
    <property type="term" value="C:nucleus"/>
    <property type="evidence" value="ECO:0007669"/>
    <property type="project" value="UniProtKB-SubCell"/>
</dbReference>
<dbReference type="EMBL" id="CAXKWB010142250">
    <property type="protein sequence ID" value="CAL4245947.1"/>
    <property type="molecule type" value="Genomic_DNA"/>
</dbReference>
<name>A0AAV2SSF7_MEGNR</name>
<dbReference type="SUPFAM" id="SSF57667">
    <property type="entry name" value="beta-beta-alpha zinc fingers"/>
    <property type="match status" value="5"/>
</dbReference>
<keyword evidence="7" id="KW-0862">Zinc</keyword>
<dbReference type="InterPro" id="IPR013087">
    <property type="entry name" value="Znf_C2H2_type"/>
</dbReference>
<comment type="subcellular location">
    <subcellularLocation>
        <location evidence="1">Nucleus</location>
    </subcellularLocation>
</comment>
<dbReference type="GO" id="GO:0000981">
    <property type="term" value="F:DNA-binding transcription factor activity, RNA polymerase II-specific"/>
    <property type="evidence" value="ECO:0007669"/>
    <property type="project" value="TreeGrafter"/>
</dbReference>
<comment type="caution">
    <text evidence="14">The sequence shown here is derived from an EMBL/GenBank/DDBJ whole genome shotgun (WGS) entry which is preliminary data.</text>
</comment>
<evidence type="ECO:0000256" key="12">
    <source>
        <dbReference type="PROSITE-ProRule" id="PRU00042"/>
    </source>
</evidence>
<evidence type="ECO:0000256" key="1">
    <source>
        <dbReference type="ARBA" id="ARBA00004123"/>
    </source>
</evidence>
<dbReference type="Gene3D" id="3.30.160.60">
    <property type="entry name" value="Classic Zinc Finger"/>
    <property type="match status" value="9"/>
</dbReference>
<feature type="domain" description="C2H2-type" evidence="13">
    <location>
        <begin position="268"/>
        <end position="295"/>
    </location>
</feature>
<feature type="non-terminal residue" evidence="14">
    <location>
        <position position="1"/>
    </location>
</feature>
<keyword evidence="5" id="KW-0677">Repeat</keyword>
<dbReference type="FunFam" id="3.30.160.60:FF:000128">
    <property type="entry name" value="zinc finger protein 268 isoform X1"/>
    <property type="match status" value="1"/>
</dbReference>
<feature type="domain" description="C2H2-type" evidence="13">
    <location>
        <begin position="296"/>
        <end position="323"/>
    </location>
</feature>
<evidence type="ECO:0000256" key="4">
    <source>
        <dbReference type="ARBA" id="ARBA00022723"/>
    </source>
</evidence>
<dbReference type="Proteomes" id="UP001497623">
    <property type="component" value="Unassembled WGS sequence"/>
</dbReference>
<dbReference type="GO" id="GO:0035282">
    <property type="term" value="P:segmentation"/>
    <property type="evidence" value="ECO:0007669"/>
    <property type="project" value="UniProtKB-KW"/>
</dbReference>
<keyword evidence="9" id="KW-0539">Nucleus</keyword>
<keyword evidence="4" id="KW-0479">Metal-binding</keyword>
<organism evidence="14 15">
    <name type="scientific">Meganyctiphanes norvegica</name>
    <name type="common">Northern krill</name>
    <name type="synonym">Thysanopoda norvegica</name>
    <dbReference type="NCBI Taxonomy" id="48144"/>
    <lineage>
        <taxon>Eukaryota</taxon>
        <taxon>Metazoa</taxon>
        <taxon>Ecdysozoa</taxon>
        <taxon>Arthropoda</taxon>
        <taxon>Crustacea</taxon>
        <taxon>Multicrustacea</taxon>
        <taxon>Malacostraca</taxon>
        <taxon>Eumalacostraca</taxon>
        <taxon>Eucarida</taxon>
        <taxon>Euphausiacea</taxon>
        <taxon>Euphausiidae</taxon>
        <taxon>Meganyctiphanes</taxon>
    </lineage>
</organism>
<dbReference type="InterPro" id="IPR036236">
    <property type="entry name" value="Znf_C2H2_sf"/>
</dbReference>
<keyword evidence="3" id="KW-0302">Gap protein</keyword>
<feature type="domain" description="C2H2-type" evidence="13">
    <location>
        <begin position="240"/>
        <end position="267"/>
    </location>
</feature>
<sequence>VYMQKKRHAEFLRGMRKRGNSDLLPFFMTVYKNVKTNNIKDINIHLYTIGEDIVTFGNISFTLEVRETFPVDNAWCSSLAQIAKVTYIFDYHLQKFMQFDGNKYLALNMSESIVKEEFGVNFNQYISFYNIENSKKSNKVVWEHNTKIGIKVKESSYLHEFCQTSTYGNFEINVKEEIEVREEPILIEGDEIKCKNELETKEEPMAFTRETYQRSKCDKAFSHNNALINHQRTHTWEKPYQCSQCDKAFSHKGNLTSHQKTHTGEKPYQCSQCDKAFSQKGNLARHQETHTGEKSYLCSQCDKAVSDKSTLIRHQRIHTGEKPYQCSQCDKVFAENGSLMKHQRTHTGEKPYLCSQCDKAFSHNNALINHQRTHTWGKPYQCSQCDKAFSQKSSLTIHQKTHTGKKPYQCSQCEKAFLRKHNLKEHHRSHTGEKPYQCSQCDKAFSVNKNLKYHQSRKHSLERNHINEASMTRLSHRPDIL</sequence>
<dbReference type="GO" id="GO:0000978">
    <property type="term" value="F:RNA polymerase II cis-regulatory region sequence-specific DNA binding"/>
    <property type="evidence" value="ECO:0007669"/>
    <property type="project" value="TreeGrafter"/>
</dbReference>
<evidence type="ECO:0000256" key="3">
    <source>
        <dbReference type="ARBA" id="ARBA00022492"/>
    </source>
</evidence>
<evidence type="ECO:0000256" key="7">
    <source>
        <dbReference type="ARBA" id="ARBA00022833"/>
    </source>
</evidence>
<evidence type="ECO:0000256" key="11">
    <source>
        <dbReference type="ARBA" id="ARBA00053345"/>
    </source>
</evidence>
<keyword evidence="3" id="KW-0217">Developmental protein</keyword>
<feature type="domain" description="C2H2-type" evidence="13">
    <location>
        <begin position="212"/>
        <end position="239"/>
    </location>
</feature>
<evidence type="ECO:0000259" key="13">
    <source>
        <dbReference type="PROSITE" id="PS50157"/>
    </source>
</evidence>
<evidence type="ECO:0000256" key="6">
    <source>
        <dbReference type="ARBA" id="ARBA00022771"/>
    </source>
</evidence>
<evidence type="ECO:0000256" key="8">
    <source>
        <dbReference type="ARBA" id="ARBA00023125"/>
    </source>
</evidence>
<evidence type="ECO:0000256" key="5">
    <source>
        <dbReference type="ARBA" id="ARBA00022737"/>
    </source>
</evidence>
<evidence type="ECO:0000256" key="9">
    <source>
        <dbReference type="ARBA" id="ARBA00023242"/>
    </source>
</evidence>
<keyword evidence="15" id="KW-1185">Reference proteome</keyword>
<protein>
    <recommendedName>
        <fullName evidence="10">Protein krueppel</fullName>
    </recommendedName>
</protein>
<feature type="domain" description="C2H2-type" evidence="13">
    <location>
        <begin position="408"/>
        <end position="435"/>
    </location>
</feature>
<dbReference type="FunFam" id="3.30.160.60:FF:000176">
    <property type="entry name" value="zinc finger protein 70"/>
    <property type="match status" value="1"/>
</dbReference>
<keyword evidence="8" id="KW-0238">DNA-binding</keyword>
<dbReference type="PANTHER" id="PTHR23235:SF142">
    <property type="entry name" value="ZINC FINGER PROTEIN 384"/>
    <property type="match status" value="1"/>
</dbReference>
<dbReference type="FunFam" id="3.30.160.60:FF:002343">
    <property type="entry name" value="Zinc finger protein 33A"/>
    <property type="match status" value="4"/>
</dbReference>
<dbReference type="PROSITE" id="PS00028">
    <property type="entry name" value="ZINC_FINGER_C2H2_1"/>
    <property type="match status" value="8"/>
</dbReference>
<dbReference type="Pfam" id="PF00096">
    <property type="entry name" value="zf-C2H2"/>
    <property type="match status" value="8"/>
</dbReference>
<evidence type="ECO:0000256" key="2">
    <source>
        <dbReference type="ARBA" id="ARBA00006991"/>
    </source>
</evidence>
<feature type="domain" description="C2H2-type" evidence="13">
    <location>
        <begin position="324"/>
        <end position="351"/>
    </location>
</feature>
<gene>
    <name evidence="14" type="ORF">MNOR_LOCUS41150</name>
</gene>
<evidence type="ECO:0000256" key="10">
    <source>
        <dbReference type="ARBA" id="ARBA00023843"/>
    </source>
</evidence>